<feature type="domain" description="Response regulatory" evidence="2">
    <location>
        <begin position="5"/>
        <end position="116"/>
    </location>
</feature>
<dbReference type="PANTHER" id="PTHR45526:SF1">
    <property type="entry name" value="TRANSCRIPTIONAL REGULATORY PROTEIN DCUR-RELATED"/>
    <property type="match status" value="1"/>
</dbReference>
<feature type="modified residue" description="4-aspartylphosphate" evidence="1">
    <location>
        <position position="56"/>
    </location>
</feature>
<evidence type="ECO:0000313" key="4">
    <source>
        <dbReference type="EMBL" id="OXA88949.1"/>
    </source>
</evidence>
<organism evidence="4 5">
    <name type="scientific">Flavobacterium hercynium</name>
    <dbReference type="NCBI Taxonomy" id="387094"/>
    <lineage>
        <taxon>Bacteria</taxon>
        <taxon>Pseudomonadati</taxon>
        <taxon>Bacteroidota</taxon>
        <taxon>Flavobacteriia</taxon>
        <taxon>Flavobacteriales</taxon>
        <taxon>Flavobacteriaceae</taxon>
        <taxon>Flavobacterium</taxon>
    </lineage>
</organism>
<protein>
    <submittedName>
        <fullName evidence="4">DNA-binding response regulator</fullName>
    </submittedName>
</protein>
<name>A0A226H3Q0_9FLAO</name>
<dbReference type="SUPFAM" id="SSF52172">
    <property type="entry name" value="CheY-like"/>
    <property type="match status" value="1"/>
</dbReference>
<dbReference type="Gene3D" id="2.40.50.1020">
    <property type="entry name" value="LytTr DNA-binding domain"/>
    <property type="match status" value="1"/>
</dbReference>
<dbReference type="InterPro" id="IPR001789">
    <property type="entry name" value="Sig_transdc_resp-reg_receiver"/>
</dbReference>
<dbReference type="InterPro" id="IPR051271">
    <property type="entry name" value="2C-system_Tx_regulators"/>
</dbReference>
<dbReference type="Gene3D" id="3.40.50.2300">
    <property type="match status" value="1"/>
</dbReference>
<comment type="caution">
    <text evidence="4">The sequence shown here is derived from an EMBL/GenBank/DDBJ whole genome shotgun (WGS) entry which is preliminary data.</text>
</comment>
<accession>A0A226H3Q0</accession>
<dbReference type="InterPro" id="IPR007492">
    <property type="entry name" value="LytTR_DNA-bd_dom"/>
</dbReference>
<dbReference type="PROSITE" id="PS50930">
    <property type="entry name" value="HTH_LYTTR"/>
    <property type="match status" value="1"/>
</dbReference>
<dbReference type="PROSITE" id="PS50110">
    <property type="entry name" value="RESPONSE_REGULATORY"/>
    <property type="match status" value="1"/>
</dbReference>
<dbReference type="EMBL" id="MUGW01000029">
    <property type="protein sequence ID" value="OXA88949.1"/>
    <property type="molecule type" value="Genomic_DNA"/>
</dbReference>
<dbReference type="InterPro" id="IPR011006">
    <property type="entry name" value="CheY-like_superfamily"/>
</dbReference>
<dbReference type="SMART" id="SM00850">
    <property type="entry name" value="LytTR"/>
    <property type="match status" value="1"/>
</dbReference>
<dbReference type="RefSeq" id="WP_089050566.1">
    <property type="nucleotide sequence ID" value="NZ_FXTV01000011.1"/>
</dbReference>
<dbReference type="PANTHER" id="PTHR45526">
    <property type="entry name" value="TRANSCRIPTIONAL REGULATORY PROTEIN DPIA"/>
    <property type="match status" value="1"/>
</dbReference>
<proteinExistence type="predicted"/>
<dbReference type="Proteomes" id="UP000198345">
    <property type="component" value="Unassembled WGS sequence"/>
</dbReference>
<evidence type="ECO:0000259" key="2">
    <source>
        <dbReference type="PROSITE" id="PS50110"/>
    </source>
</evidence>
<dbReference type="AlphaFoldDB" id="A0A226H3Q0"/>
<dbReference type="Pfam" id="PF04397">
    <property type="entry name" value="LytTR"/>
    <property type="match status" value="1"/>
</dbReference>
<feature type="domain" description="HTH LytTR-type" evidence="3">
    <location>
        <begin position="132"/>
        <end position="228"/>
    </location>
</feature>
<dbReference type="SMART" id="SM00448">
    <property type="entry name" value="REC"/>
    <property type="match status" value="1"/>
</dbReference>
<dbReference type="GO" id="GO:0000156">
    <property type="term" value="F:phosphorelay response regulator activity"/>
    <property type="evidence" value="ECO:0007669"/>
    <property type="project" value="TreeGrafter"/>
</dbReference>
<gene>
    <name evidence="4" type="ORF">B0A66_14495</name>
</gene>
<evidence type="ECO:0000256" key="1">
    <source>
        <dbReference type="PROSITE-ProRule" id="PRU00169"/>
    </source>
</evidence>
<keyword evidence="5" id="KW-1185">Reference proteome</keyword>
<dbReference type="Pfam" id="PF00072">
    <property type="entry name" value="Response_reg"/>
    <property type="match status" value="1"/>
</dbReference>
<keyword evidence="4" id="KW-0238">DNA-binding</keyword>
<dbReference type="OrthoDB" id="2168082at2"/>
<dbReference type="GO" id="GO:0003677">
    <property type="term" value="F:DNA binding"/>
    <property type="evidence" value="ECO:0007669"/>
    <property type="project" value="UniProtKB-KW"/>
</dbReference>
<keyword evidence="1" id="KW-0597">Phosphoprotein</keyword>
<evidence type="ECO:0000313" key="5">
    <source>
        <dbReference type="Proteomes" id="UP000198345"/>
    </source>
</evidence>
<sequence length="228" mass="26533">MKELQVVGVDDEYLALELIKNYCAKTDGINLLATYSNPQEAVDFLIQNEADLLILDINMPGINGIELLQNTPSKPLCIFITAEEQHAAKAFELDVVDYLIKPISFERFEKAITKAKEYHRFIKSRDIVEDYIMFKSDNIVNKVKLDDIFWIEGFGEYLKIVSRYKKHMVLERMAKFEEMHRHLGFIRIHKSYLVLKSHIASFNSRMIQLKDGKELPIGRTYKDNLKGI</sequence>
<reference evidence="4 5" key="1">
    <citation type="submission" date="2016-11" db="EMBL/GenBank/DDBJ databases">
        <title>Whole genomes of Flavobacteriaceae.</title>
        <authorList>
            <person name="Stine C."/>
            <person name="Li C."/>
            <person name="Tadesse D."/>
        </authorList>
    </citation>
    <scope>NUCLEOTIDE SEQUENCE [LARGE SCALE GENOMIC DNA]</scope>
    <source>
        <strain evidence="4 5">DSM 18292</strain>
    </source>
</reference>
<evidence type="ECO:0000259" key="3">
    <source>
        <dbReference type="PROSITE" id="PS50930"/>
    </source>
</evidence>